<name>A0A5J6PY89_9NEIS</name>
<dbReference type="Proteomes" id="UP000325713">
    <property type="component" value="Chromosome"/>
</dbReference>
<dbReference type="KEGG" id="nzl:D0T92_04200"/>
<gene>
    <name evidence="2" type="ORF">D0T92_04200</name>
</gene>
<accession>A0A5J6PY89</accession>
<keyword evidence="1" id="KW-0812">Transmembrane</keyword>
<sequence length="114" mass="12781">MQRQMFDAAFEHQAQTALANTESIKAYAESIATSVAKLETYREQLLLELTKHTDEQIKGTEDRVYASVAERVVKDVEAANAAFIGRLKKLLVLEFVALGVVLLFLVGVLFFKFN</sequence>
<dbReference type="AlphaFoldDB" id="A0A5J6PY89"/>
<evidence type="ECO:0000256" key="1">
    <source>
        <dbReference type="SAM" id="Phobius"/>
    </source>
</evidence>
<keyword evidence="1" id="KW-0472">Membrane</keyword>
<proteinExistence type="predicted"/>
<dbReference type="OrthoDB" id="8605604at2"/>
<keyword evidence="1" id="KW-1133">Transmembrane helix</keyword>
<reference evidence="2 3" key="1">
    <citation type="submission" date="2018-08" db="EMBL/GenBank/DDBJ databases">
        <title>Neisseria zalophi ATCC BAA-2455 complete genome.</title>
        <authorList>
            <person name="Veseli I.A."/>
            <person name="Buttler R."/>
            <person name="Mascarenhas dos Santos A.C."/>
            <person name="Pombert J.-F."/>
        </authorList>
    </citation>
    <scope>NUCLEOTIDE SEQUENCE [LARGE SCALE GENOMIC DNA]</scope>
    <source>
        <strain evidence="2 3">ATCC BAA-2455</strain>
    </source>
</reference>
<feature type="transmembrane region" description="Helical" evidence="1">
    <location>
        <begin position="90"/>
        <end position="111"/>
    </location>
</feature>
<evidence type="ECO:0000313" key="2">
    <source>
        <dbReference type="EMBL" id="QEY27136.1"/>
    </source>
</evidence>
<organism evidence="2 3">
    <name type="scientific">Neisseria zalophi</name>
    <dbReference type="NCBI Taxonomy" id="640030"/>
    <lineage>
        <taxon>Bacteria</taxon>
        <taxon>Pseudomonadati</taxon>
        <taxon>Pseudomonadota</taxon>
        <taxon>Betaproteobacteria</taxon>
        <taxon>Neisseriales</taxon>
        <taxon>Neisseriaceae</taxon>
        <taxon>Neisseria</taxon>
    </lineage>
</organism>
<dbReference type="EMBL" id="CP031700">
    <property type="protein sequence ID" value="QEY27136.1"/>
    <property type="molecule type" value="Genomic_DNA"/>
</dbReference>
<protein>
    <submittedName>
        <fullName evidence="2">Uncharacterized protein</fullName>
    </submittedName>
</protein>
<keyword evidence="3" id="KW-1185">Reference proteome</keyword>
<evidence type="ECO:0000313" key="3">
    <source>
        <dbReference type="Proteomes" id="UP000325713"/>
    </source>
</evidence>